<gene>
    <name evidence="2" type="ORF">AVEN_52461_1</name>
</gene>
<reference evidence="2 3" key="1">
    <citation type="journal article" date="2019" name="Sci. Rep.">
        <title>Orb-weaving spider Araneus ventricosus genome elucidates the spidroin gene catalogue.</title>
        <authorList>
            <person name="Kono N."/>
            <person name="Nakamura H."/>
            <person name="Ohtoshi R."/>
            <person name="Moran D.A.P."/>
            <person name="Shinohara A."/>
            <person name="Yoshida Y."/>
            <person name="Fujiwara M."/>
            <person name="Mori M."/>
            <person name="Tomita M."/>
            <person name="Arakawa K."/>
        </authorList>
    </citation>
    <scope>NUCLEOTIDE SEQUENCE [LARGE SCALE GENOMIC DNA]</scope>
</reference>
<keyword evidence="3" id="KW-1185">Reference proteome</keyword>
<feature type="signal peptide" evidence="1">
    <location>
        <begin position="1"/>
        <end position="27"/>
    </location>
</feature>
<proteinExistence type="predicted"/>
<evidence type="ECO:0000256" key="1">
    <source>
        <dbReference type="SAM" id="SignalP"/>
    </source>
</evidence>
<dbReference type="OrthoDB" id="6416232at2759"/>
<evidence type="ECO:0000313" key="2">
    <source>
        <dbReference type="EMBL" id="GBM08624.1"/>
    </source>
</evidence>
<evidence type="ECO:0000313" key="3">
    <source>
        <dbReference type="Proteomes" id="UP000499080"/>
    </source>
</evidence>
<organism evidence="2 3">
    <name type="scientific">Araneus ventricosus</name>
    <name type="common">Orbweaver spider</name>
    <name type="synonym">Epeira ventricosa</name>
    <dbReference type="NCBI Taxonomy" id="182803"/>
    <lineage>
        <taxon>Eukaryota</taxon>
        <taxon>Metazoa</taxon>
        <taxon>Ecdysozoa</taxon>
        <taxon>Arthropoda</taxon>
        <taxon>Chelicerata</taxon>
        <taxon>Arachnida</taxon>
        <taxon>Araneae</taxon>
        <taxon>Araneomorphae</taxon>
        <taxon>Entelegynae</taxon>
        <taxon>Araneoidea</taxon>
        <taxon>Araneidae</taxon>
        <taxon>Araneus</taxon>
    </lineage>
</organism>
<keyword evidence="1" id="KW-0732">Signal</keyword>
<comment type="caution">
    <text evidence="2">The sequence shown here is derived from an EMBL/GenBank/DDBJ whole genome shotgun (WGS) entry which is preliminary data.</text>
</comment>
<dbReference type="Proteomes" id="UP000499080">
    <property type="component" value="Unassembled WGS sequence"/>
</dbReference>
<dbReference type="AlphaFoldDB" id="A0A4Y2CY18"/>
<feature type="chain" id="PRO_5021215021" evidence="1">
    <location>
        <begin position="28"/>
        <end position="219"/>
    </location>
</feature>
<name>A0A4Y2CY18_ARAVE</name>
<protein>
    <submittedName>
        <fullName evidence="2">Uncharacterized protein</fullName>
    </submittedName>
</protein>
<sequence length="219" mass="25485">MTYSTKVLVFVVICSQMFFWDWRNCTARGEVESFAGAETGRDEGSKSANGKAARTCYGPYFREFCSEEFPCCFWDGKNHTCKPAREEGEECTHNALGYNTNFCFCKTGLFCVNSKICPQKSPAPHRPPFSRYIAKYNFGRVPQLIQPPMARHSVHFEENYNDLSMILEKINYHEHRWMVCGDFKMLTMLLGHHAGYTKYPCFLCLWDSRVRDLHWTKTD</sequence>
<dbReference type="EMBL" id="BGPR01000259">
    <property type="protein sequence ID" value="GBM08624.1"/>
    <property type="molecule type" value="Genomic_DNA"/>
</dbReference>
<accession>A0A4Y2CY18</accession>